<sequence>MECLTPPLNAVPVDEWFCPECAATNQPDDDQVSEEEVTSLLADVIPTTSRLRTNIVRTRAIARTRQSERVRASVNRIRTTARNTQNVPRYLLSSLLDETIEAVVAGLNTAVYTRNLTPRPASTRRRRRVGAYQRRKHKKIQPGQWGS</sequence>
<dbReference type="InterPro" id="IPR047157">
    <property type="entry name" value="PHRF1/Atg35"/>
</dbReference>
<dbReference type="Proteomes" id="UP001162483">
    <property type="component" value="Unassembled WGS sequence"/>
</dbReference>
<feature type="region of interest" description="Disordered" evidence="1">
    <location>
        <begin position="117"/>
        <end position="147"/>
    </location>
</feature>
<reference evidence="2" key="1">
    <citation type="submission" date="2023-05" db="EMBL/GenBank/DDBJ databases">
        <authorList>
            <person name="Stuckert A."/>
        </authorList>
    </citation>
    <scope>NUCLEOTIDE SEQUENCE</scope>
</reference>
<organism evidence="2 3">
    <name type="scientific">Staurois parvus</name>
    <dbReference type="NCBI Taxonomy" id="386267"/>
    <lineage>
        <taxon>Eukaryota</taxon>
        <taxon>Metazoa</taxon>
        <taxon>Chordata</taxon>
        <taxon>Craniata</taxon>
        <taxon>Vertebrata</taxon>
        <taxon>Euteleostomi</taxon>
        <taxon>Amphibia</taxon>
        <taxon>Batrachia</taxon>
        <taxon>Anura</taxon>
        <taxon>Neobatrachia</taxon>
        <taxon>Ranoidea</taxon>
        <taxon>Ranidae</taxon>
        <taxon>Staurois</taxon>
    </lineage>
</organism>
<evidence type="ECO:0000313" key="2">
    <source>
        <dbReference type="EMBL" id="CAI9585473.1"/>
    </source>
</evidence>
<protein>
    <submittedName>
        <fullName evidence="2">Uncharacterized protein</fullName>
    </submittedName>
</protein>
<feature type="compositionally biased region" description="Basic residues" evidence="1">
    <location>
        <begin position="122"/>
        <end position="140"/>
    </location>
</feature>
<dbReference type="PANTHER" id="PTHR12618:SF20">
    <property type="entry name" value="PHD AND RING FINGER DOMAIN-CONTAINING PROTEIN 1"/>
    <property type="match status" value="1"/>
</dbReference>
<dbReference type="EMBL" id="CATNWA010015651">
    <property type="protein sequence ID" value="CAI9585473.1"/>
    <property type="molecule type" value="Genomic_DNA"/>
</dbReference>
<dbReference type="PANTHER" id="PTHR12618">
    <property type="entry name" value="PHD AND RING FINGER DOMAIN-CONTAINING PROTEIN 1"/>
    <property type="match status" value="1"/>
</dbReference>
<dbReference type="Gene3D" id="3.30.40.10">
    <property type="entry name" value="Zinc/RING finger domain, C3HC4 (zinc finger)"/>
    <property type="match status" value="1"/>
</dbReference>
<evidence type="ECO:0000313" key="3">
    <source>
        <dbReference type="Proteomes" id="UP001162483"/>
    </source>
</evidence>
<keyword evidence="3" id="KW-1185">Reference proteome</keyword>
<proteinExistence type="predicted"/>
<accession>A0ABN9ELG8</accession>
<gene>
    <name evidence="2" type="ORF">SPARVUS_LOCUS10178485</name>
</gene>
<dbReference type="InterPro" id="IPR013083">
    <property type="entry name" value="Znf_RING/FYVE/PHD"/>
</dbReference>
<name>A0ABN9ELG8_9NEOB</name>
<evidence type="ECO:0000256" key="1">
    <source>
        <dbReference type="SAM" id="MobiDB-lite"/>
    </source>
</evidence>
<comment type="caution">
    <text evidence="2">The sequence shown here is derived from an EMBL/GenBank/DDBJ whole genome shotgun (WGS) entry which is preliminary data.</text>
</comment>